<dbReference type="NCBIfam" id="TIGR00406">
    <property type="entry name" value="prmA"/>
    <property type="match status" value="1"/>
</dbReference>
<evidence type="ECO:0000256" key="4">
    <source>
        <dbReference type="ARBA" id="ARBA00022679"/>
    </source>
</evidence>
<dbReference type="GO" id="GO:0005840">
    <property type="term" value="C:ribosome"/>
    <property type="evidence" value="ECO:0007669"/>
    <property type="project" value="UniProtKB-KW"/>
</dbReference>
<dbReference type="GO" id="GO:0008276">
    <property type="term" value="F:protein methyltransferase activity"/>
    <property type="evidence" value="ECO:0007669"/>
    <property type="project" value="UniProtKB-UniRule"/>
</dbReference>
<keyword evidence="8" id="KW-1185">Reference proteome</keyword>
<dbReference type="GO" id="GO:0005737">
    <property type="term" value="C:cytoplasm"/>
    <property type="evidence" value="ECO:0007669"/>
    <property type="project" value="UniProtKB-SubCell"/>
</dbReference>
<comment type="similarity">
    <text evidence="1 6">Belongs to the methyltransferase superfamily. PrmA family.</text>
</comment>
<keyword evidence="3 6" id="KW-0489">Methyltransferase</keyword>
<dbReference type="Pfam" id="PF06325">
    <property type="entry name" value="PrmA"/>
    <property type="match status" value="1"/>
</dbReference>
<sequence>MKWTKLVVQTTNEAIDAVTNILMENGAEGVQIDDSNGLMNIAVITYFSVDINSDEFTYELQAKINNLTKYGLNPGKAKVELTTVDDESWDKVWEKYYHPTRVTRYLTVVPSWKKYQTQKPEQKIIRLNPGKAFGTGTHPTTRLILQALEMEIRGEESVYDVGTGSGVLSIAALLLGAKRVQAFDVDSDALASAKLNFDLNPIAKEIKLVENDLLKGIDAKVDLIVANILPEFLIPLTPQAFNCLSAGGKYIVSGIISDQKNTMIACLHKNGFEIDEILNIKDWYAISAHVPTA</sequence>
<proteinExistence type="inferred from homology"/>
<dbReference type="Proteomes" id="UP001139006">
    <property type="component" value="Unassembled WGS sequence"/>
</dbReference>
<protein>
    <recommendedName>
        <fullName evidence="6">Ribosomal protein L11 methyltransferase</fullName>
        <shortName evidence="6">L11 Mtase</shortName>
        <ecNumber evidence="6">2.1.1.-</ecNumber>
    </recommendedName>
</protein>
<evidence type="ECO:0000256" key="3">
    <source>
        <dbReference type="ARBA" id="ARBA00022603"/>
    </source>
</evidence>
<dbReference type="PANTHER" id="PTHR43648">
    <property type="entry name" value="ELECTRON TRANSFER FLAVOPROTEIN BETA SUBUNIT LYSINE METHYLTRANSFERASE"/>
    <property type="match status" value="1"/>
</dbReference>
<gene>
    <name evidence="6 7" type="primary">prmA</name>
    <name evidence="7" type="ORF">LB941_10755</name>
</gene>
<evidence type="ECO:0000313" key="8">
    <source>
        <dbReference type="Proteomes" id="UP001139006"/>
    </source>
</evidence>
<feature type="binding site" evidence="6">
    <location>
        <position position="184"/>
    </location>
    <ligand>
        <name>S-adenosyl-L-methionine</name>
        <dbReference type="ChEBI" id="CHEBI:59789"/>
    </ligand>
</feature>
<keyword evidence="2 6" id="KW-0963">Cytoplasm</keyword>
<dbReference type="PANTHER" id="PTHR43648:SF1">
    <property type="entry name" value="ELECTRON TRANSFER FLAVOPROTEIN BETA SUBUNIT LYSINE METHYLTRANSFERASE"/>
    <property type="match status" value="1"/>
</dbReference>
<keyword evidence="7" id="KW-0687">Ribonucleoprotein</keyword>
<dbReference type="AlphaFoldDB" id="A0A9X2FRZ3"/>
<dbReference type="CDD" id="cd02440">
    <property type="entry name" value="AdoMet_MTases"/>
    <property type="match status" value="1"/>
</dbReference>
<dbReference type="EC" id="2.1.1.-" evidence="6"/>
<evidence type="ECO:0000256" key="6">
    <source>
        <dbReference type="HAMAP-Rule" id="MF_00735"/>
    </source>
</evidence>
<comment type="function">
    <text evidence="6">Methylates ribosomal protein L11.</text>
</comment>
<dbReference type="Gene3D" id="3.40.50.150">
    <property type="entry name" value="Vaccinia Virus protein VP39"/>
    <property type="match status" value="1"/>
</dbReference>
<feature type="binding site" evidence="6">
    <location>
        <position position="162"/>
    </location>
    <ligand>
        <name>S-adenosyl-L-methionine</name>
        <dbReference type="ChEBI" id="CHEBI:59789"/>
    </ligand>
</feature>
<dbReference type="HAMAP" id="MF_00735">
    <property type="entry name" value="Methyltr_PrmA"/>
    <property type="match status" value="1"/>
</dbReference>
<keyword evidence="5 6" id="KW-0949">S-adenosyl-L-methionine</keyword>
<comment type="subcellular location">
    <subcellularLocation>
        <location evidence="6">Cytoplasm</location>
    </subcellularLocation>
</comment>
<dbReference type="InterPro" id="IPR004498">
    <property type="entry name" value="Ribosomal_PrmA_MeTrfase"/>
</dbReference>
<dbReference type="SUPFAM" id="SSF53335">
    <property type="entry name" value="S-adenosyl-L-methionine-dependent methyltransferases"/>
    <property type="match status" value="1"/>
</dbReference>
<evidence type="ECO:0000256" key="2">
    <source>
        <dbReference type="ARBA" id="ARBA00022490"/>
    </source>
</evidence>
<feature type="binding site" evidence="6">
    <location>
        <position position="141"/>
    </location>
    <ligand>
        <name>S-adenosyl-L-methionine</name>
        <dbReference type="ChEBI" id="CHEBI:59789"/>
    </ligand>
</feature>
<name>A0A9X2FRZ3_9LACO</name>
<evidence type="ECO:0000256" key="1">
    <source>
        <dbReference type="ARBA" id="ARBA00009741"/>
    </source>
</evidence>
<keyword evidence="7" id="KW-0689">Ribosomal protein</keyword>
<dbReference type="EMBL" id="JAIULA010000026">
    <property type="protein sequence ID" value="MCP0887808.1"/>
    <property type="molecule type" value="Genomic_DNA"/>
</dbReference>
<organism evidence="7 8">
    <name type="scientific">Ligilactobacillus ubinensis</name>
    <dbReference type="NCBI Taxonomy" id="2876789"/>
    <lineage>
        <taxon>Bacteria</taxon>
        <taxon>Bacillati</taxon>
        <taxon>Bacillota</taxon>
        <taxon>Bacilli</taxon>
        <taxon>Lactobacillales</taxon>
        <taxon>Lactobacillaceae</taxon>
        <taxon>Ligilactobacillus</taxon>
    </lineage>
</organism>
<dbReference type="PIRSF" id="PIRSF000401">
    <property type="entry name" value="RPL11_MTase"/>
    <property type="match status" value="1"/>
</dbReference>
<dbReference type="GO" id="GO:0032259">
    <property type="term" value="P:methylation"/>
    <property type="evidence" value="ECO:0007669"/>
    <property type="project" value="UniProtKB-KW"/>
</dbReference>
<accession>A0A9X2FRZ3</accession>
<evidence type="ECO:0000256" key="5">
    <source>
        <dbReference type="ARBA" id="ARBA00022691"/>
    </source>
</evidence>
<keyword evidence="4 6" id="KW-0808">Transferase</keyword>
<comment type="caution">
    <text evidence="7">The sequence shown here is derived from an EMBL/GenBank/DDBJ whole genome shotgun (WGS) entry which is preliminary data.</text>
</comment>
<dbReference type="InterPro" id="IPR029063">
    <property type="entry name" value="SAM-dependent_MTases_sf"/>
</dbReference>
<feature type="binding site" evidence="6">
    <location>
        <position position="227"/>
    </location>
    <ligand>
        <name>S-adenosyl-L-methionine</name>
        <dbReference type="ChEBI" id="CHEBI:59789"/>
    </ligand>
</feature>
<evidence type="ECO:0000313" key="7">
    <source>
        <dbReference type="EMBL" id="MCP0887808.1"/>
    </source>
</evidence>
<comment type="catalytic activity">
    <reaction evidence="6">
        <text>L-lysyl-[protein] + 3 S-adenosyl-L-methionine = N(6),N(6),N(6)-trimethyl-L-lysyl-[protein] + 3 S-adenosyl-L-homocysteine + 3 H(+)</text>
        <dbReference type="Rhea" id="RHEA:54192"/>
        <dbReference type="Rhea" id="RHEA-COMP:9752"/>
        <dbReference type="Rhea" id="RHEA-COMP:13826"/>
        <dbReference type="ChEBI" id="CHEBI:15378"/>
        <dbReference type="ChEBI" id="CHEBI:29969"/>
        <dbReference type="ChEBI" id="CHEBI:57856"/>
        <dbReference type="ChEBI" id="CHEBI:59789"/>
        <dbReference type="ChEBI" id="CHEBI:61961"/>
    </reaction>
</comment>
<reference evidence="7 8" key="1">
    <citation type="journal article" date="2023" name="Int. J. Syst. Evol. Microbiol.">
        <title>Ligilactobacillus ubinensis sp. nov., a novel species isolated from the wild ferment of a durian fruit (Durio zibethinus).</title>
        <authorList>
            <person name="Heng Y.C."/>
            <person name="Menon N."/>
            <person name="Chen B."/>
            <person name="Loo B.Z.L."/>
            <person name="Wong G.W.J."/>
            <person name="Lim A.C.H."/>
            <person name="Silvaraju S."/>
            <person name="Kittelmann S."/>
        </authorList>
    </citation>
    <scope>NUCLEOTIDE SEQUENCE [LARGE SCALE GENOMIC DNA]</scope>
    <source>
        <strain evidence="7 8">WILCCON 0076</strain>
    </source>
</reference>
<dbReference type="InterPro" id="IPR050078">
    <property type="entry name" value="Ribosomal_L11_MeTrfase_PrmA"/>
</dbReference>
<dbReference type="RefSeq" id="WP_253361969.1">
    <property type="nucleotide sequence ID" value="NZ_JAIULA010000026.1"/>
</dbReference>